<dbReference type="InterPro" id="IPR003594">
    <property type="entry name" value="HATPase_dom"/>
</dbReference>
<dbReference type="Gene3D" id="6.10.340.10">
    <property type="match status" value="1"/>
</dbReference>
<evidence type="ECO:0000256" key="9">
    <source>
        <dbReference type="ARBA" id="ARBA00023012"/>
    </source>
</evidence>
<dbReference type="GO" id="GO:0000155">
    <property type="term" value="F:phosphorelay sensor kinase activity"/>
    <property type="evidence" value="ECO:0007669"/>
    <property type="project" value="InterPro"/>
</dbReference>
<dbReference type="EC" id="2.7.13.3" evidence="3"/>
<evidence type="ECO:0000256" key="6">
    <source>
        <dbReference type="ARBA" id="ARBA00022692"/>
    </source>
</evidence>
<keyword evidence="7 15" id="KW-0418">Kinase</keyword>
<dbReference type="Pfam" id="PF02518">
    <property type="entry name" value="HATPase_c"/>
    <property type="match status" value="1"/>
</dbReference>
<dbReference type="Proteomes" id="UP001071478">
    <property type="component" value="Unassembled WGS sequence"/>
</dbReference>
<dbReference type="Gene3D" id="1.10.287.130">
    <property type="match status" value="1"/>
</dbReference>
<comment type="subcellular location">
    <subcellularLocation>
        <location evidence="2">Cell membrane</location>
    </subcellularLocation>
</comment>
<dbReference type="RefSeq" id="WP_248086236.1">
    <property type="nucleotide sequence ID" value="NZ_JAENIQ020000003.1"/>
</dbReference>
<keyword evidence="5" id="KW-0808">Transferase</keyword>
<dbReference type="CDD" id="cd00075">
    <property type="entry name" value="HATPase"/>
    <property type="match status" value="1"/>
</dbReference>
<evidence type="ECO:0000256" key="4">
    <source>
        <dbReference type="ARBA" id="ARBA00022553"/>
    </source>
</evidence>
<evidence type="ECO:0000256" key="12">
    <source>
        <dbReference type="SAM" id="Phobius"/>
    </source>
</evidence>
<dbReference type="InterPro" id="IPR036097">
    <property type="entry name" value="HisK_dim/P_sf"/>
</dbReference>
<dbReference type="SMART" id="SM00388">
    <property type="entry name" value="HisKA"/>
    <property type="match status" value="1"/>
</dbReference>
<keyword evidence="10 12" id="KW-0472">Membrane</keyword>
<accession>A0A9Q4C8U6</accession>
<dbReference type="InterPro" id="IPR004358">
    <property type="entry name" value="Sig_transdc_His_kin-like_C"/>
</dbReference>
<evidence type="ECO:0000256" key="11">
    <source>
        <dbReference type="SAM" id="MobiDB-lite"/>
    </source>
</evidence>
<keyword evidence="8 12" id="KW-1133">Transmembrane helix</keyword>
<gene>
    <name evidence="15" type="ORF">OS129_08145</name>
</gene>
<dbReference type="CDD" id="cd06225">
    <property type="entry name" value="HAMP"/>
    <property type="match status" value="1"/>
</dbReference>
<dbReference type="InterPro" id="IPR050428">
    <property type="entry name" value="TCS_sensor_his_kinase"/>
</dbReference>
<dbReference type="InterPro" id="IPR036890">
    <property type="entry name" value="HATPase_C_sf"/>
</dbReference>
<dbReference type="EMBL" id="JAPMKU010000003">
    <property type="protein sequence ID" value="MCX7468842.1"/>
    <property type="molecule type" value="Genomic_DNA"/>
</dbReference>
<dbReference type="Gene3D" id="3.30.565.10">
    <property type="entry name" value="Histidine kinase-like ATPase, C-terminal domain"/>
    <property type="match status" value="1"/>
</dbReference>
<reference evidence="15" key="1">
    <citation type="submission" date="2022-11" db="EMBL/GenBank/DDBJ databases">
        <title>Corynebacterium sp. isolated from Penguins.</title>
        <authorList>
            <person name="Sedlar K."/>
            <person name="Svec P."/>
        </authorList>
    </citation>
    <scope>NUCLEOTIDE SEQUENCE</scope>
    <source>
        <strain evidence="15">P7374</strain>
    </source>
</reference>
<dbReference type="InterPro" id="IPR003661">
    <property type="entry name" value="HisK_dim/P_dom"/>
</dbReference>
<evidence type="ECO:0000256" key="2">
    <source>
        <dbReference type="ARBA" id="ARBA00004236"/>
    </source>
</evidence>
<name>A0A9Q4C8U6_9CORY</name>
<evidence type="ECO:0000256" key="7">
    <source>
        <dbReference type="ARBA" id="ARBA00022777"/>
    </source>
</evidence>
<dbReference type="SMART" id="SM00304">
    <property type="entry name" value="HAMP"/>
    <property type="match status" value="1"/>
</dbReference>
<dbReference type="PROSITE" id="PS50109">
    <property type="entry name" value="HIS_KIN"/>
    <property type="match status" value="1"/>
</dbReference>
<dbReference type="InterPro" id="IPR003660">
    <property type="entry name" value="HAMP_dom"/>
</dbReference>
<dbReference type="PRINTS" id="PR00344">
    <property type="entry name" value="BCTRLSENSOR"/>
</dbReference>
<keyword evidence="6 12" id="KW-0812">Transmembrane</keyword>
<evidence type="ECO:0000313" key="15">
    <source>
        <dbReference type="EMBL" id="MCX7468842.1"/>
    </source>
</evidence>
<dbReference type="PANTHER" id="PTHR45436">
    <property type="entry name" value="SENSOR HISTIDINE KINASE YKOH"/>
    <property type="match status" value="1"/>
</dbReference>
<keyword evidence="4" id="KW-0597">Phosphoprotein</keyword>
<feature type="region of interest" description="Disordered" evidence="11">
    <location>
        <begin position="1"/>
        <end position="24"/>
    </location>
</feature>
<evidence type="ECO:0000256" key="5">
    <source>
        <dbReference type="ARBA" id="ARBA00022679"/>
    </source>
</evidence>
<dbReference type="SUPFAM" id="SSF55874">
    <property type="entry name" value="ATPase domain of HSP90 chaperone/DNA topoisomerase II/histidine kinase"/>
    <property type="match status" value="1"/>
</dbReference>
<dbReference type="InterPro" id="IPR005467">
    <property type="entry name" value="His_kinase_dom"/>
</dbReference>
<feature type="domain" description="HAMP" evidence="14">
    <location>
        <begin position="201"/>
        <end position="253"/>
    </location>
</feature>
<comment type="catalytic activity">
    <reaction evidence="1">
        <text>ATP + protein L-histidine = ADP + protein N-phospho-L-histidine.</text>
        <dbReference type="EC" id="2.7.13.3"/>
    </reaction>
</comment>
<dbReference type="AlphaFoldDB" id="A0A9Q4C8U6"/>
<evidence type="ECO:0000313" key="16">
    <source>
        <dbReference type="Proteomes" id="UP001071478"/>
    </source>
</evidence>
<dbReference type="Pfam" id="PF00512">
    <property type="entry name" value="HisKA"/>
    <property type="match status" value="1"/>
</dbReference>
<evidence type="ECO:0000259" key="13">
    <source>
        <dbReference type="PROSITE" id="PS50109"/>
    </source>
</evidence>
<dbReference type="SUPFAM" id="SSF47384">
    <property type="entry name" value="Homodimeric domain of signal transducing histidine kinase"/>
    <property type="match status" value="1"/>
</dbReference>
<dbReference type="CDD" id="cd00082">
    <property type="entry name" value="HisKA"/>
    <property type="match status" value="1"/>
</dbReference>
<dbReference type="Pfam" id="PF00672">
    <property type="entry name" value="HAMP"/>
    <property type="match status" value="1"/>
</dbReference>
<dbReference type="PROSITE" id="PS50885">
    <property type="entry name" value="HAMP"/>
    <property type="match status" value="1"/>
</dbReference>
<sequence length="485" mass="52956">MILRTPTPDSGPAVGDDAPDPLEQTHVGWSRRAPLRWQLSLVTAVMVAVAVGVMTVVAYWTVSTSLTQHVDRELEDKASSLLQNSFDPAFVYNPAVEVATFKTYNPDIRVAYYPPGSVRPIGDSIPILNEVEVLQGTRDNSVRSSGDERIFAEQNKIGATVILAQDMRGTHQLISSLGLVLLLIGGIGVLIAIAAGMVVATTGLRPVSRLRHAVDHVARTDDLRPITVVGNDELAQLTRSFNGMLAALSASRRRQAELVADAGHELKTPLTSLRTNVELLMMVDRQGGASISQQDRRDLERDVIAQIEELSTLIGDLVDLAREDGPQQIVECIDLVECMETSLERVRRRRPDVTFTFNSTPWFLYGDPFALGRATLNLMDNAAKWSPEEGEVRIDMEQVRDGVMELRFSDSGPGIPVEDRQKVFERFYRSIAARSMPGSGLGLAIVAQVIARHAGTIVAEESDDGGAMMRVTLPGAPSVADERDN</sequence>
<evidence type="ECO:0000259" key="14">
    <source>
        <dbReference type="PROSITE" id="PS50885"/>
    </source>
</evidence>
<evidence type="ECO:0000256" key="10">
    <source>
        <dbReference type="ARBA" id="ARBA00023136"/>
    </source>
</evidence>
<organism evidence="15 16">
    <name type="scientific">Corynebacterium pygosceleis</name>
    <dbReference type="NCBI Taxonomy" id="2800406"/>
    <lineage>
        <taxon>Bacteria</taxon>
        <taxon>Bacillati</taxon>
        <taxon>Actinomycetota</taxon>
        <taxon>Actinomycetes</taxon>
        <taxon>Mycobacteriales</taxon>
        <taxon>Corynebacteriaceae</taxon>
        <taxon>Corynebacterium</taxon>
    </lineage>
</organism>
<dbReference type="SMART" id="SM00387">
    <property type="entry name" value="HATPase_c"/>
    <property type="match status" value="1"/>
</dbReference>
<evidence type="ECO:0000256" key="8">
    <source>
        <dbReference type="ARBA" id="ARBA00022989"/>
    </source>
</evidence>
<proteinExistence type="predicted"/>
<dbReference type="GO" id="GO:0005886">
    <property type="term" value="C:plasma membrane"/>
    <property type="evidence" value="ECO:0007669"/>
    <property type="project" value="UniProtKB-SubCell"/>
</dbReference>
<dbReference type="PANTHER" id="PTHR45436:SF5">
    <property type="entry name" value="SENSOR HISTIDINE KINASE TRCS"/>
    <property type="match status" value="1"/>
</dbReference>
<comment type="caution">
    <text evidence="15">The sequence shown here is derived from an EMBL/GenBank/DDBJ whole genome shotgun (WGS) entry which is preliminary data.</text>
</comment>
<feature type="transmembrane region" description="Helical" evidence="12">
    <location>
        <begin position="39"/>
        <end position="62"/>
    </location>
</feature>
<feature type="domain" description="Histidine kinase" evidence="13">
    <location>
        <begin position="261"/>
        <end position="477"/>
    </location>
</feature>
<evidence type="ECO:0000256" key="3">
    <source>
        <dbReference type="ARBA" id="ARBA00012438"/>
    </source>
</evidence>
<feature type="transmembrane region" description="Helical" evidence="12">
    <location>
        <begin position="177"/>
        <end position="200"/>
    </location>
</feature>
<protein>
    <recommendedName>
        <fullName evidence="3">histidine kinase</fullName>
        <ecNumber evidence="3">2.7.13.3</ecNumber>
    </recommendedName>
</protein>
<evidence type="ECO:0000256" key="1">
    <source>
        <dbReference type="ARBA" id="ARBA00000085"/>
    </source>
</evidence>
<keyword evidence="9" id="KW-0902">Two-component regulatory system</keyword>
<dbReference type="SUPFAM" id="SSF158472">
    <property type="entry name" value="HAMP domain-like"/>
    <property type="match status" value="1"/>
</dbReference>